<dbReference type="Proteomes" id="UP000660262">
    <property type="component" value="Unassembled WGS sequence"/>
</dbReference>
<comment type="caution">
    <text evidence="2">The sequence shown here is derived from an EMBL/GenBank/DDBJ whole genome shotgun (WGS) entry which is preliminary data.</text>
</comment>
<feature type="transmembrane region" description="Helical" evidence="1">
    <location>
        <begin position="87"/>
        <end position="104"/>
    </location>
</feature>
<feature type="transmembrane region" description="Helical" evidence="1">
    <location>
        <begin position="239"/>
        <end position="260"/>
    </location>
</feature>
<keyword evidence="1" id="KW-0472">Membrane</keyword>
<keyword evidence="1" id="KW-1133">Transmembrane helix</keyword>
<reference evidence="2" key="1">
    <citation type="submission" date="2020-10" db="EMBL/GenBank/DDBJ databases">
        <title>Unveiling of a novel bifunctional photoreceptor, Dualchrome1, isolated from a cosmopolitan green alga.</title>
        <authorList>
            <person name="Suzuki S."/>
            <person name="Kawachi M."/>
        </authorList>
    </citation>
    <scope>NUCLEOTIDE SEQUENCE</scope>
    <source>
        <strain evidence="2">NIES 2893</strain>
    </source>
</reference>
<name>A0A830I238_9CHLO</name>
<dbReference type="PANTHER" id="PTHR35136:SF1">
    <property type="entry name" value="CYCLOEUCALENOL CYCLOISOMERASE"/>
    <property type="match status" value="1"/>
</dbReference>
<proteinExistence type="predicted"/>
<organism evidence="2 3">
    <name type="scientific">Pycnococcus provasolii</name>
    <dbReference type="NCBI Taxonomy" id="41880"/>
    <lineage>
        <taxon>Eukaryota</taxon>
        <taxon>Viridiplantae</taxon>
        <taxon>Chlorophyta</taxon>
        <taxon>Pseudoscourfieldiophyceae</taxon>
        <taxon>Pseudoscourfieldiales</taxon>
        <taxon>Pycnococcaceae</taxon>
        <taxon>Pycnococcus</taxon>
    </lineage>
</organism>
<feature type="transmembrane region" description="Helical" evidence="1">
    <location>
        <begin position="124"/>
        <end position="143"/>
    </location>
</feature>
<dbReference type="PANTHER" id="PTHR35136">
    <property type="entry name" value="CYCLOEUCALENOL CYCLOISOMERASE"/>
    <property type="match status" value="1"/>
</dbReference>
<dbReference type="EMBL" id="BNJQ01000033">
    <property type="protein sequence ID" value="GHP11129.1"/>
    <property type="molecule type" value="Genomic_DNA"/>
</dbReference>
<dbReference type="InterPro" id="IPR020532">
    <property type="entry name" value="Cycloeucalenol_cycloisomerase"/>
</dbReference>
<dbReference type="GO" id="GO:0047793">
    <property type="term" value="F:cycloeucalenol cycloisomerase activity"/>
    <property type="evidence" value="ECO:0007669"/>
    <property type="project" value="InterPro"/>
</dbReference>
<dbReference type="AlphaFoldDB" id="A0A830I238"/>
<feature type="transmembrane region" description="Helical" evidence="1">
    <location>
        <begin position="164"/>
        <end position="182"/>
    </location>
</feature>
<evidence type="ECO:0000256" key="1">
    <source>
        <dbReference type="SAM" id="Phobius"/>
    </source>
</evidence>
<sequence>MMLDRTSQALLANTAAMVGVLGVLSTTLAARARKNKAFTCTLSTSVAKTKNKAKCEIYSLAMALLWIGSVVVVIATQAFERWGPWGYMAYCSSCAALYLLVPYTPGLAELLHIGDSSTAWHERYITKANLWIAIFSFIGNYWYTHYFYRVLKAKYTFDAHMLNDVPICLYLMTHAYFMFYHVLSNFAIRFVHTRYEKNTARFVFTCVLVAVMAYMTAVGEAVTIAAFPYYSFEDRHSAIVIGSAFYGIYFLASFPMFYSIDEPDHDRASAPVTYWSLERTAVSSFAAGMIVLCLLDFSRLAFTHVELFSAL</sequence>
<feature type="transmembrane region" description="Helical" evidence="1">
    <location>
        <begin position="202"/>
        <end position="227"/>
    </location>
</feature>
<keyword evidence="3" id="KW-1185">Reference proteome</keyword>
<evidence type="ECO:0000313" key="3">
    <source>
        <dbReference type="Proteomes" id="UP000660262"/>
    </source>
</evidence>
<dbReference type="OrthoDB" id="2111841at2759"/>
<accession>A0A830I238</accession>
<protein>
    <submittedName>
        <fullName evidence="2">Cpi1p protein</fullName>
    </submittedName>
</protein>
<keyword evidence="1" id="KW-0812">Transmembrane</keyword>
<gene>
    <name evidence="2" type="ORF">PPROV_000985900</name>
</gene>
<feature type="transmembrane region" description="Helical" evidence="1">
    <location>
        <begin position="57"/>
        <end position="75"/>
    </location>
</feature>
<evidence type="ECO:0000313" key="2">
    <source>
        <dbReference type="EMBL" id="GHP11129.1"/>
    </source>
</evidence>
<feature type="transmembrane region" description="Helical" evidence="1">
    <location>
        <begin position="280"/>
        <end position="302"/>
    </location>
</feature>